<evidence type="ECO:0000313" key="6">
    <source>
        <dbReference type="EMBL" id="RYB89169.1"/>
    </source>
</evidence>
<comment type="cofactor">
    <cofactor evidence="1">
        <name>Zn(2+)</name>
        <dbReference type="ChEBI" id="CHEBI:29105"/>
    </cofactor>
</comment>
<feature type="compositionally biased region" description="Low complexity" evidence="5">
    <location>
        <begin position="14"/>
        <end position="24"/>
    </location>
</feature>
<gene>
    <name evidence="6" type="ORF">EUA06_16955</name>
</gene>
<feature type="region of interest" description="Disordered" evidence="5">
    <location>
        <begin position="1"/>
        <end position="24"/>
    </location>
</feature>
<name>A0A4Q2RNG0_9ACTN</name>
<reference evidence="6 7" key="1">
    <citation type="submission" date="2019-01" db="EMBL/GenBank/DDBJ databases">
        <title>Novel species of Nocardioides.</title>
        <authorList>
            <person name="Liu Q."/>
            <person name="Xin Y.-H."/>
        </authorList>
    </citation>
    <scope>NUCLEOTIDE SEQUENCE [LARGE SCALE GENOMIC DNA]</scope>
    <source>
        <strain evidence="6 7">HLT3-15</strain>
    </source>
</reference>
<evidence type="ECO:0000313" key="7">
    <source>
        <dbReference type="Proteomes" id="UP000291838"/>
    </source>
</evidence>
<comment type="caution">
    <text evidence="6">The sequence shown here is derived from an EMBL/GenBank/DDBJ whole genome shotgun (WGS) entry which is preliminary data.</text>
</comment>
<evidence type="ECO:0000256" key="5">
    <source>
        <dbReference type="SAM" id="MobiDB-lite"/>
    </source>
</evidence>
<dbReference type="Proteomes" id="UP000291838">
    <property type="component" value="Unassembled WGS sequence"/>
</dbReference>
<keyword evidence="7" id="KW-1185">Reference proteome</keyword>
<keyword evidence="4" id="KW-0482">Metalloprotease</keyword>
<dbReference type="SMART" id="SM01154">
    <property type="entry name" value="DUF1704"/>
    <property type="match status" value="1"/>
</dbReference>
<dbReference type="GO" id="GO:0080164">
    <property type="term" value="P:regulation of nitric oxide metabolic process"/>
    <property type="evidence" value="ECO:0007669"/>
    <property type="project" value="TreeGrafter"/>
</dbReference>
<proteinExistence type="predicted"/>
<dbReference type="GO" id="GO:0006508">
    <property type="term" value="P:proteolysis"/>
    <property type="evidence" value="ECO:0007669"/>
    <property type="project" value="UniProtKB-KW"/>
</dbReference>
<accession>A0A4Q2RNG0</accession>
<dbReference type="PANTHER" id="PTHR31817:SF0">
    <property type="entry name" value="CHROMOSOME UNDETERMINED SCAFFOLD_67, WHOLE GENOME SHOTGUN SEQUENCE"/>
    <property type="match status" value="1"/>
</dbReference>
<dbReference type="AlphaFoldDB" id="A0A4Q2RNG0"/>
<protein>
    <submittedName>
        <fullName evidence="6">DUF1704 domain-containing protein</fullName>
    </submittedName>
</protein>
<evidence type="ECO:0000256" key="4">
    <source>
        <dbReference type="ARBA" id="ARBA00023049"/>
    </source>
</evidence>
<dbReference type="PANTHER" id="PTHR31817">
    <property type="match status" value="1"/>
</dbReference>
<evidence type="ECO:0000256" key="1">
    <source>
        <dbReference type="ARBA" id="ARBA00001947"/>
    </source>
</evidence>
<dbReference type="EMBL" id="SDWS01000008">
    <property type="protein sequence ID" value="RYB89169.1"/>
    <property type="molecule type" value="Genomic_DNA"/>
</dbReference>
<evidence type="ECO:0000256" key="3">
    <source>
        <dbReference type="ARBA" id="ARBA00022801"/>
    </source>
</evidence>
<dbReference type="Pfam" id="PF08014">
    <property type="entry name" value="MATCAP"/>
    <property type="match status" value="1"/>
</dbReference>
<dbReference type="OrthoDB" id="9785840at2"/>
<keyword evidence="3" id="KW-0378">Hydrolase</keyword>
<evidence type="ECO:0000256" key="2">
    <source>
        <dbReference type="ARBA" id="ARBA00022670"/>
    </source>
</evidence>
<organism evidence="6 7">
    <name type="scientific">Nocardioides glacieisoli</name>
    <dbReference type="NCBI Taxonomy" id="1168730"/>
    <lineage>
        <taxon>Bacteria</taxon>
        <taxon>Bacillati</taxon>
        <taxon>Actinomycetota</taxon>
        <taxon>Actinomycetes</taxon>
        <taxon>Propionibacteriales</taxon>
        <taxon>Nocardioidaceae</taxon>
        <taxon>Nocardioides</taxon>
    </lineage>
</organism>
<keyword evidence="2" id="KW-0645">Protease</keyword>
<sequence length="412" mass="44680">MPAHRPRRHPAGPPRGAGAAAVSAEGGEELSAADLAVDHQLALLAGSFRFLLDITPVDADDLRDDFIEGREPEPEFTYRELEADPDVVRAELAAVDLGAVEDPVLGQLLRAKHREMELQLDMLEARDTEDFLPLSVELYGGVSPALRTQAEQLLVGITRTEPSDEALDAEEFLALAEEEIELYRAEDPDLDMHAEIRADVNGVMVSGDVLLIGPETKVQRARAQALLHHEVGTHLVTQANGSRQPIKVMGVGLAGYDETQEGLAVLSEIACGGLTAFRLRQLASRVVTVHRMIGGATFAEAHEALVADDFPQGSAWTTVMRVYRSGGMTKDAIYLRGLVELLEHLGDGGSLDRLWLGKFSLRDLPLIGDLEDRGLLRPPRILPRYLHDPQTHANLARAAGTEDLGSLLGGHA</sequence>
<dbReference type="InterPro" id="IPR012548">
    <property type="entry name" value="MATCAP"/>
</dbReference>
<feature type="compositionally biased region" description="Basic residues" evidence="5">
    <location>
        <begin position="1"/>
        <end position="10"/>
    </location>
</feature>
<dbReference type="GO" id="GO:0008237">
    <property type="term" value="F:metallopeptidase activity"/>
    <property type="evidence" value="ECO:0007669"/>
    <property type="project" value="UniProtKB-KW"/>
</dbReference>